<sequence length="68" mass="7990">MEVYLFRREKYLELYNCSFIDVDQVPLKNRQHVAEGVITIVLCAIYYVKPCMFGYVYLQYLLPGGVCT</sequence>
<evidence type="ECO:0000256" key="1">
    <source>
        <dbReference type="SAM" id="Phobius"/>
    </source>
</evidence>
<dbReference type="Proteomes" id="UP000887574">
    <property type="component" value="Unplaced"/>
</dbReference>
<organism evidence="2 3">
    <name type="scientific">Ditylenchus dipsaci</name>
    <dbReference type="NCBI Taxonomy" id="166011"/>
    <lineage>
        <taxon>Eukaryota</taxon>
        <taxon>Metazoa</taxon>
        <taxon>Ecdysozoa</taxon>
        <taxon>Nematoda</taxon>
        <taxon>Chromadorea</taxon>
        <taxon>Rhabditida</taxon>
        <taxon>Tylenchina</taxon>
        <taxon>Tylenchomorpha</taxon>
        <taxon>Sphaerularioidea</taxon>
        <taxon>Anguinidae</taxon>
        <taxon>Anguininae</taxon>
        <taxon>Ditylenchus</taxon>
    </lineage>
</organism>
<reference evidence="3" key="1">
    <citation type="submission" date="2022-11" db="UniProtKB">
        <authorList>
            <consortium name="WormBaseParasite"/>
        </authorList>
    </citation>
    <scope>IDENTIFICATION</scope>
</reference>
<name>A0A915EAP6_9BILA</name>
<dbReference type="AlphaFoldDB" id="A0A915EAP6"/>
<evidence type="ECO:0000313" key="2">
    <source>
        <dbReference type="Proteomes" id="UP000887574"/>
    </source>
</evidence>
<feature type="transmembrane region" description="Helical" evidence="1">
    <location>
        <begin position="37"/>
        <end position="58"/>
    </location>
</feature>
<keyword evidence="1" id="KW-0812">Transmembrane</keyword>
<protein>
    <submittedName>
        <fullName evidence="3">Uncharacterized protein</fullName>
    </submittedName>
</protein>
<proteinExistence type="predicted"/>
<accession>A0A915EAP6</accession>
<evidence type="ECO:0000313" key="3">
    <source>
        <dbReference type="WBParaSite" id="jg3856.1"/>
    </source>
</evidence>
<keyword evidence="1" id="KW-1133">Transmembrane helix</keyword>
<keyword evidence="2" id="KW-1185">Reference proteome</keyword>
<keyword evidence="1" id="KW-0472">Membrane</keyword>
<dbReference type="WBParaSite" id="jg3856.1">
    <property type="protein sequence ID" value="jg3856.1"/>
    <property type="gene ID" value="jg3856"/>
</dbReference>